<comment type="caution">
    <text evidence="2">The sequence shown here is derived from an EMBL/GenBank/DDBJ whole genome shotgun (WGS) entry which is preliminary data.</text>
</comment>
<reference evidence="2" key="1">
    <citation type="journal article" date="2020" name="mSystems">
        <title>Genome- and Community-Level Interaction Insights into Carbon Utilization and Element Cycling Functions of Hydrothermarchaeota in Hydrothermal Sediment.</title>
        <authorList>
            <person name="Zhou Z."/>
            <person name="Liu Y."/>
            <person name="Xu W."/>
            <person name="Pan J."/>
            <person name="Luo Z.H."/>
            <person name="Li M."/>
        </authorList>
    </citation>
    <scope>NUCLEOTIDE SEQUENCE [LARGE SCALE GENOMIC DNA]</scope>
    <source>
        <strain evidence="2">SpSt-339</strain>
    </source>
</reference>
<organism evidence="2">
    <name type="scientific">Schlesneria paludicola</name>
    <dbReference type="NCBI Taxonomy" id="360056"/>
    <lineage>
        <taxon>Bacteria</taxon>
        <taxon>Pseudomonadati</taxon>
        <taxon>Planctomycetota</taxon>
        <taxon>Planctomycetia</taxon>
        <taxon>Planctomycetales</taxon>
        <taxon>Planctomycetaceae</taxon>
        <taxon>Schlesneria</taxon>
    </lineage>
</organism>
<dbReference type="Pfam" id="PF12705">
    <property type="entry name" value="PDDEXK_1"/>
    <property type="match status" value="1"/>
</dbReference>
<dbReference type="Gene3D" id="3.90.320.10">
    <property type="match status" value="2"/>
</dbReference>
<name>A0A7C2K3E5_9PLAN</name>
<dbReference type="EMBL" id="DSOK01000462">
    <property type="protein sequence ID" value="HEN17127.1"/>
    <property type="molecule type" value="Genomic_DNA"/>
</dbReference>
<sequence length="285" mass="32145">MNHSRPHWSYSAISQYLRCPLQYYFHRVLGIPNRTISSGMALGSAVHAGLAEYHRRLMAQEQATPETVTKAFQDDWTERESSESILFRDGDTRDDCITQGMHLLELYLKEPPPERIVAVEHRFMAPLSNSQGKYLETPLVAVTDLITADDDSLQVKEFKTSGRSYSESEVASSLQPTCYVHAVRECLGQEPSVEYTVLVKTKTPKVQRLQTCRYADDCGRQGDLVQTIQRAVDLGIFYPVESPMNCATCAYRQLCRDWGQSNKPIETVELVTLETPQEALACSPS</sequence>
<evidence type="ECO:0000259" key="1">
    <source>
        <dbReference type="Pfam" id="PF12705"/>
    </source>
</evidence>
<proteinExistence type="predicted"/>
<feature type="domain" description="PD-(D/E)XK endonuclease-like" evidence="1">
    <location>
        <begin position="7"/>
        <end position="256"/>
    </location>
</feature>
<dbReference type="AlphaFoldDB" id="A0A7C2K3E5"/>
<evidence type="ECO:0000313" key="2">
    <source>
        <dbReference type="EMBL" id="HEN17127.1"/>
    </source>
</evidence>
<protein>
    <submittedName>
        <fullName evidence="2">PD-(D/E)XK nuclease family protein</fullName>
    </submittedName>
</protein>
<dbReference type="InterPro" id="IPR038726">
    <property type="entry name" value="PDDEXK_AddAB-type"/>
</dbReference>
<dbReference type="InterPro" id="IPR011604">
    <property type="entry name" value="PDDEXK-like_dom_sf"/>
</dbReference>
<accession>A0A7C2K3E5</accession>
<gene>
    <name evidence="2" type="ORF">ENQ76_16840</name>
</gene>